<protein>
    <recommendedName>
        <fullName evidence="5">MI domain-containing protein</fullName>
    </recommendedName>
</protein>
<dbReference type="EMBL" id="NHMM01000001">
    <property type="protein sequence ID" value="OUT24025.1"/>
    <property type="molecule type" value="Genomic_DNA"/>
</dbReference>
<feature type="compositionally biased region" description="Acidic residues" evidence="4">
    <location>
        <begin position="383"/>
        <end position="400"/>
    </location>
</feature>
<evidence type="ECO:0000256" key="4">
    <source>
        <dbReference type="SAM" id="MobiDB-lite"/>
    </source>
</evidence>
<feature type="compositionally biased region" description="Acidic residues" evidence="4">
    <location>
        <begin position="259"/>
        <end position="287"/>
    </location>
</feature>
<evidence type="ECO:0000256" key="2">
    <source>
        <dbReference type="ARBA" id="ARBA00006856"/>
    </source>
</evidence>
<evidence type="ECO:0000313" key="6">
    <source>
        <dbReference type="EMBL" id="OUT24025.1"/>
    </source>
</evidence>
<feature type="region of interest" description="Disordered" evidence="4">
    <location>
        <begin position="35"/>
        <end position="114"/>
    </location>
</feature>
<feature type="compositionally biased region" description="Acidic residues" evidence="4">
    <location>
        <begin position="730"/>
        <end position="746"/>
    </location>
</feature>
<feature type="domain" description="MI" evidence="5">
    <location>
        <begin position="1104"/>
        <end position="1233"/>
    </location>
</feature>
<feature type="compositionally biased region" description="Basic and acidic residues" evidence="4">
    <location>
        <begin position="48"/>
        <end position="79"/>
    </location>
</feature>
<feature type="compositionally biased region" description="Basic and acidic residues" evidence="4">
    <location>
        <begin position="140"/>
        <end position="149"/>
    </location>
</feature>
<sequence>MSKKRHAINIPGVMLDSIRDSEEIYENDARFKRQKIKGPSVIHRKENRRQSRMEKKQSKKQLANEHMKLYKEKQKEYQLQKKKSFNKKPSLKQLSTRKDGAVDSNKCSQKKKKRVSFSNNDDICEIPARESNSENEIDVDFEKWEKEFGDESDDSEQFYSNSENDSEDENEEEETSNLIATLKQLKKVQRGAHTSDGYGSDDVTAASGNNVTHDICNELEYSENKANLDEEQQRVMNQLAVLKGKKKSGNINVRIVKEDELEDDTFESSDDDDDDDNDDDDNDEDFSDNSLKESDDDQKSIMTHLAKSKSRKNKELPGATNTYHGADVRFDKYDGSSDKSIDSDFKSDSEFYEAEEEVMAKLRAMKGKRIQSDQNLRIIKEDELSDADSTSQDEEEKLDPVLDDLDDEQKHVMAKLALLKGKVNSNSGIRIVREDELSDDLETSNESDIVRQSGSEVDPSSGKDTDEDREEEEIMKKLAAIKGNKRAPMKLKIVKEDELSDDSTSDIGYSSDERENEEIDYAEPQFRSKNDEELDYYTQKLKLDKNTRMKRESEDDFVGGLFEGLDFMEKYDNADNIDYEPKQKKSEVKEKKTKKENSPKPKDQKHQRIISAHDREMIQKEKDDMMFYAKKLGINPKKGVSKQGDDDFIGGLFDGLDLNFSDETETGDDEDLSEGKEQSSSKSAHENEREASKNFKDGDDDINSEDFDDDDDLDDDDKALLREMYGLENSDSDSDSDFASDSDDSDSPNAKENPYMAPVDPSTLGLDNPSGSRYIPPALRKKLAMNENTEDSEVMKRLLRLVKGPFNKLSESNFSSSISELNEVYIDNPRQFVNEAVLKVVIQSVCISTPMLESFLVLYSSAIVALYKLQGVEFGAFVIQKLVEDFLKEIESTERAKQELINLSGMIGYLYTLNLISATLIYDIIKWKLIVNPTELKTDILLKLIRSCGSKLRTDDSTALNAIITELTKSVKLNESRGVKISTRTRFLIDTITDLKNNRLRNMENVNTVSMINRLKKQLGSISNSRNLDAIKVNLEDIENIEERGKWWLVGSAWKGNEGSRTEVTEKSDVGNVNEDFLKDEDELTGEGDVNWMELARQCRMNTDVRRAIFISIMSAEDFKDAFMKLEKLSLKKSQKGEIPNILMHCATLESNNNPYYSYLGKKLCDDHGMRRAFQLNLWDFIKELDGEESSTTILHNANEEERLWKILNMGRFFGFLLGEGSLSLNVLRVVNFLTASSDVKIFLEIMLITVLDIIAKKSQVDQFGSGKSKRNVTYTGKLVAERIAKCDEQPLLLKGLQYFLNDKLRDSNFIKGKKQQARIDWGIDTLSAMIGEMLKSQK</sequence>
<dbReference type="GO" id="GO:0003723">
    <property type="term" value="F:RNA binding"/>
    <property type="evidence" value="ECO:0007669"/>
    <property type="project" value="InterPro"/>
</dbReference>
<dbReference type="InterPro" id="IPR050781">
    <property type="entry name" value="CWC22_splicing_factor"/>
</dbReference>
<comment type="subcellular location">
    <subcellularLocation>
        <location evidence="1">Nucleus</location>
        <location evidence="1">Nucleolus</location>
    </subcellularLocation>
</comment>
<proteinExistence type="inferred from homology"/>
<feature type="compositionally biased region" description="Acidic residues" evidence="4">
    <location>
        <begin position="436"/>
        <end position="445"/>
    </location>
</feature>
<feature type="region of interest" description="Disordered" evidence="4">
    <location>
        <begin position="126"/>
        <end position="209"/>
    </location>
</feature>
<feature type="compositionally biased region" description="Acidic residues" evidence="4">
    <location>
        <begin position="698"/>
        <end position="717"/>
    </location>
</feature>
<dbReference type="PROSITE" id="PS51366">
    <property type="entry name" value="MI"/>
    <property type="match status" value="1"/>
</dbReference>
<feature type="compositionally biased region" description="Acidic residues" evidence="4">
    <location>
        <begin position="660"/>
        <end position="672"/>
    </location>
</feature>
<feature type="compositionally biased region" description="Acidic residues" evidence="4">
    <location>
        <begin position="164"/>
        <end position="175"/>
    </location>
</feature>
<feature type="region of interest" description="Disordered" evidence="4">
    <location>
        <begin position="658"/>
        <end position="771"/>
    </location>
</feature>
<evidence type="ECO:0000313" key="7">
    <source>
        <dbReference type="Proteomes" id="UP000195871"/>
    </source>
</evidence>
<dbReference type="SMART" id="SM00544">
    <property type="entry name" value="MA3"/>
    <property type="match status" value="1"/>
</dbReference>
<evidence type="ECO:0000256" key="1">
    <source>
        <dbReference type="ARBA" id="ARBA00004604"/>
    </source>
</evidence>
<keyword evidence="3" id="KW-0539">Nucleus</keyword>
<dbReference type="InterPro" id="IPR016024">
    <property type="entry name" value="ARM-type_fold"/>
</dbReference>
<comment type="similarity">
    <text evidence="2">Belongs to the CWC22 family.</text>
</comment>
<feature type="region of interest" description="Disordered" evidence="4">
    <location>
        <begin position="429"/>
        <end position="473"/>
    </location>
</feature>
<dbReference type="PANTHER" id="PTHR18034:SF4">
    <property type="entry name" value="NUCLEOLAR MIF4G DOMAIN-CONTAINING PROTEIN 1"/>
    <property type="match status" value="1"/>
</dbReference>
<dbReference type="InterPro" id="IPR003891">
    <property type="entry name" value="Initiation_fac_eIF4g_MI"/>
</dbReference>
<organism evidence="6 7">
    <name type="scientific">Pichia kudriavzevii</name>
    <name type="common">Yeast</name>
    <name type="synonym">Issatchenkia orientalis</name>
    <dbReference type="NCBI Taxonomy" id="4909"/>
    <lineage>
        <taxon>Eukaryota</taxon>
        <taxon>Fungi</taxon>
        <taxon>Dikarya</taxon>
        <taxon>Ascomycota</taxon>
        <taxon>Saccharomycotina</taxon>
        <taxon>Pichiomycetes</taxon>
        <taxon>Pichiales</taxon>
        <taxon>Pichiaceae</taxon>
        <taxon>Pichia</taxon>
    </lineage>
</organism>
<dbReference type="GO" id="GO:0042274">
    <property type="term" value="P:ribosomal small subunit biogenesis"/>
    <property type="evidence" value="ECO:0007669"/>
    <property type="project" value="TreeGrafter"/>
</dbReference>
<reference evidence="6 7" key="1">
    <citation type="submission" date="2017-05" db="EMBL/GenBank/DDBJ databases">
        <title>The Genome Sequence of Candida krusei Ckrusei653.</title>
        <authorList>
            <person name="Cuomo C."/>
            <person name="Forche A."/>
            <person name="Young S."/>
            <person name="Abouelleil A."/>
            <person name="Cao P."/>
            <person name="Chapman S."/>
            <person name="Cusick C."/>
            <person name="Shea T."/>
            <person name="Nusbaum C."/>
            <person name="Birren B."/>
        </authorList>
    </citation>
    <scope>NUCLEOTIDE SEQUENCE [LARGE SCALE GENOMIC DNA]</scope>
    <source>
        <strain evidence="6 7">Ckrusei653</strain>
    </source>
</reference>
<dbReference type="Gene3D" id="1.25.40.180">
    <property type="match status" value="1"/>
</dbReference>
<feature type="region of interest" description="Disordered" evidence="4">
    <location>
        <begin position="254"/>
        <end position="346"/>
    </location>
</feature>
<dbReference type="PANTHER" id="PTHR18034">
    <property type="entry name" value="CELL CYCLE CONTROL PROTEIN CWF22-RELATED"/>
    <property type="match status" value="1"/>
</dbReference>
<dbReference type="GO" id="GO:0005730">
    <property type="term" value="C:nucleolus"/>
    <property type="evidence" value="ECO:0007669"/>
    <property type="project" value="UniProtKB-SubCell"/>
</dbReference>
<dbReference type="SUPFAM" id="SSF48371">
    <property type="entry name" value="ARM repeat"/>
    <property type="match status" value="1"/>
</dbReference>
<dbReference type="Pfam" id="PF02854">
    <property type="entry name" value="MIF4G"/>
    <property type="match status" value="1"/>
</dbReference>
<feature type="compositionally biased region" description="Basic residues" evidence="4">
    <location>
        <begin position="80"/>
        <end position="90"/>
    </location>
</feature>
<feature type="compositionally biased region" description="Basic and acidic residues" evidence="4">
    <location>
        <begin position="673"/>
        <end position="697"/>
    </location>
</feature>
<evidence type="ECO:0000259" key="5">
    <source>
        <dbReference type="PROSITE" id="PS51366"/>
    </source>
</evidence>
<comment type="caution">
    <text evidence="6">The sequence shown here is derived from an EMBL/GenBank/DDBJ whole genome shotgun (WGS) entry which is preliminary data.</text>
</comment>
<gene>
    <name evidence="6" type="ORF">CAS74_000407</name>
</gene>
<dbReference type="Proteomes" id="UP000195871">
    <property type="component" value="Unassembled WGS sequence"/>
</dbReference>
<feature type="region of interest" description="Disordered" evidence="4">
    <location>
        <begin position="573"/>
        <end position="617"/>
    </location>
</feature>
<dbReference type="Pfam" id="PF02847">
    <property type="entry name" value="MA3"/>
    <property type="match status" value="1"/>
</dbReference>
<feature type="compositionally biased region" description="Basic and acidic residues" evidence="4">
    <location>
        <begin position="326"/>
        <end position="346"/>
    </location>
</feature>
<dbReference type="SMART" id="SM00543">
    <property type="entry name" value="MIF4G"/>
    <property type="match status" value="1"/>
</dbReference>
<name>A0A1Z8JTW0_PICKU</name>
<feature type="region of interest" description="Disordered" evidence="4">
    <location>
        <begin position="371"/>
        <end position="400"/>
    </location>
</feature>
<feature type="compositionally biased region" description="Basic and acidic residues" evidence="4">
    <location>
        <begin position="290"/>
        <end position="299"/>
    </location>
</feature>
<feature type="compositionally biased region" description="Polar residues" evidence="4">
    <location>
        <begin position="446"/>
        <end position="455"/>
    </location>
</feature>
<accession>A0A1Z8JTW0</accession>
<dbReference type="InterPro" id="IPR003890">
    <property type="entry name" value="MIF4G-like_typ-3"/>
</dbReference>
<evidence type="ECO:0000256" key="3">
    <source>
        <dbReference type="ARBA" id="ARBA00023242"/>
    </source>
</evidence>
<dbReference type="VEuPathDB" id="FungiDB:C5L36_0C03930"/>
<feature type="region of interest" description="Disordered" evidence="4">
    <location>
        <begin position="492"/>
        <end position="533"/>
    </location>
</feature>